<dbReference type="Gene3D" id="3.40.190.10">
    <property type="entry name" value="Periplasmic binding protein-like II"/>
    <property type="match status" value="1"/>
</dbReference>
<name>A0A2W5N4Y3_RHOSU</name>
<dbReference type="PANTHER" id="PTHR42928">
    <property type="entry name" value="TRICARBOXYLATE-BINDING PROTEIN"/>
    <property type="match status" value="1"/>
</dbReference>
<gene>
    <name evidence="2" type="ORF">DI556_15290</name>
</gene>
<dbReference type="PANTHER" id="PTHR42928:SF5">
    <property type="entry name" value="BLR1237 PROTEIN"/>
    <property type="match status" value="1"/>
</dbReference>
<protein>
    <submittedName>
        <fullName evidence="2">LacI family transcriptional regulator</fullName>
    </submittedName>
</protein>
<evidence type="ECO:0000313" key="3">
    <source>
        <dbReference type="Proteomes" id="UP000249185"/>
    </source>
</evidence>
<dbReference type="EMBL" id="QFPW01000013">
    <property type="protein sequence ID" value="PZQ48184.1"/>
    <property type="molecule type" value="Genomic_DNA"/>
</dbReference>
<organism evidence="2 3">
    <name type="scientific">Rhodovulum sulfidophilum</name>
    <name type="common">Rhodobacter sulfidophilus</name>
    <dbReference type="NCBI Taxonomy" id="35806"/>
    <lineage>
        <taxon>Bacteria</taxon>
        <taxon>Pseudomonadati</taxon>
        <taxon>Pseudomonadota</taxon>
        <taxon>Alphaproteobacteria</taxon>
        <taxon>Rhodobacterales</taxon>
        <taxon>Paracoccaceae</taxon>
        <taxon>Rhodovulum</taxon>
    </lineage>
</organism>
<dbReference type="InterPro" id="IPR005064">
    <property type="entry name" value="BUG"/>
</dbReference>
<dbReference type="InterPro" id="IPR042100">
    <property type="entry name" value="Bug_dom1"/>
</dbReference>
<comment type="caution">
    <text evidence="2">The sequence shown here is derived from an EMBL/GenBank/DDBJ whole genome shotgun (WGS) entry which is preliminary data.</text>
</comment>
<dbReference type="AlphaFoldDB" id="A0A2W5N4Y3"/>
<dbReference type="PIRSF" id="PIRSF017082">
    <property type="entry name" value="YflP"/>
    <property type="match status" value="1"/>
</dbReference>
<dbReference type="Pfam" id="PF03401">
    <property type="entry name" value="TctC"/>
    <property type="match status" value="1"/>
</dbReference>
<dbReference type="Proteomes" id="UP000249185">
    <property type="component" value="Unassembled WGS sequence"/>
</dbReference>
<reference evidence="2 3" key="1">
    <citation type="submission" date="2017-08" db="EMBL/GenBank/DDBJ databases">
        <title>Infants hospitalized years apart are colonized by the same room-sourced microbial strains.</title>
        <authorList>
            <person name="Brooks B."/>
            <person name="Olm M.R."/>
            <person name="Firek B.A."/>
            <person name="Baker R."/>
            <person name="Thomas B.C."/>
            <person name="Morowitz M.J."/>
            <person name="Banfield J.F."/>
        </authorList>
    </citation>
    <scope>NUCLEOTIDE SEQUENCE [LARGE SCALE GENOMIC DNA]</scope>
    <source>
        <strain evidence="2">S2_005_002_R2_34</strain>
    </source>
</reference>
<dbReference type="CDD" id="cd07012">
    <property type="entry name" value="PBP2_Bug_TTT"/>
    <property type="match status" value="1"/>
</dbReference>
<comment type="similarity">
    <text evidence="1">Belongs to the UPF0065 (bug) family.</text>
</comment>
<dbReference type="SUPFAM" id="SSF53850">
    <property type="entry name" value="Periplasmic binding protein-like II"/>
    <property type="match status" value="1"/>
</dbReference>
<evidence type="ECO:0000256" key="1">
    <source>
        <dbReference type="ARBA" id="ARBA00006987"/>
    </source>
</evidence>
<accession>A0A2W5N4Y3</accession>
<dbReference type="Gene3D" id="3.40.190.150">
    <property type="entry name" value="Bordetella uptake gene, domain 1"/>
    <property type="match status" value="1"/>
</dbReference>
<sequence>MPQLLLRRRGPVGAVLRHVLGDLQAQDTDARNPRFLASVTGEEIMKKTVGTAAFILAAFAAFAARAESYPDRPITLIAPFAAGGASDALARAVADGLGKALGTSVIVENHAGAGGSIGVGLAAAAEPDGYTVVLGGNGSLVFAAGVYDLPYDVLEDMRPIGQVAEAQSAAVVRASLGVTDFAGLVARSREEPKLTYGSPGVGTALHLAGALFAKETGGTLVHVPYKGLAPALTDLQAGNIDVVFANVATLPPFLESGMITPLAIIDHRHSAQLPGVPTTAEAGYPGIDMITWYGLMTGAGVSDEKVAVLEGALAKVLKSPEFLGVIEAQGFLPAEDPSAASFRKVLDADFATWIPLIDGLGLSQ</sequence>
<proteinExistence type="inferred from homology"/>
<evidence type="ECO:0000313" key="2">
    <source>
        <dbReference type="EMBL" id="PZQ48184.1"/>
    </source>
</evidence>